<evidence type="ECO:0000313" key="1">
    <source>
        <dbReference type="EMBL" id="KAH7670569.1"/>
    </source>
</evidence>
<accession>A0ACB7VAM5</accession>
<gene>
    <name evidence="1" type="ORF">IHE45_10G036000</name>
</gene>
<comment type="caution">
    <text evidence="1">The sequence shown here is derived from an EMBL/GenBank/DDBJ whole genome shotgun (WGS) entry which is preliminary data.</text>
</comment>
<reference evidence="2" key="1">
    <citation type="journal article" date="2022" name="Nat. Commun.">
        <title>Chromosome evolution and the genetic basis of agronomically important traits in greater yam.</title>
        <authorList>
            <person name="Bredeson J.V."/>
            <person name="Lyons J.B."/>
            <person name="Oniyinde I.O."/>
            <person name="Okereke N.R."/>
            <person name="Kolade O."/>
            <person name="Nnabue I."/>
            <person name="Nwadili C.O."/>
            <person name="Hribova E."/>
            <person name="Parker M."/>
            <person name="Nwogha J."/>
            <person name="Shu S."/>
            <person name="Carlson J."/>
            <person name="Kariba R."/>
            <person name="Muthemba S."/>
            <person name="Knop K."/>
            <person name="Barton G.J."/>
            <person name="Sherwood A.V."/>
            <person name="Lopez-Montes A."/>
            <person name="Asiedu R."/>
            <person name="Jamnadass R."/>
            <person name="Muchugi A."/>
            <person name="Goodstein D."/>
            <person name="Egesi C.N."/>
            <person name="Featherston J."/>
            <person name="Asfaw A."/>
            <person name="Simpson G.G."/>
            <person name="Dolezel J."/>
            <person name="Hendre P.S."/>
            <person name="Van Deynze A."/>
            <person name="Kumar P.L."/>
            <person name="Obidiegwu J.E."/>
            <person name="Bhattacharjee R."/>
            <person name="Rokhsar D.S."/>
        </authorList>
    </citation>
    <scope>NUCLEOTIDE SEQUENCE [LARGE SCALE GENOMIC DNA]</scope>
    <source>
        <strain evidence="2">cv. TDa95/00328</strain>
    </source>
</reference>
<name>A0ACB7VAM5_DIOAL</name>
<sequence>MNKKLQLNSSSFHDKSSKNDTAWLPLWLQPHQLPAFGDYPKGEHTVSLLPWKNYVCSPENNCEKHDECLYSRDDVVSSGYRLFLSGEDNSIEENTSSENGNQSLQFKQYRTTAFAQTWWKWMVMSLSQRYHH</sequence>
<keyword evidence="2" id="KW-1185">Reference proteome</keyword>
<evidence type="ECO:0000313" key="2">
    <source>
        <dbReference type="Proteomes" id="UP000827976"/>
    </source>
</evidence>
<protein>
    <submittedName>
        <fullName evidence="1">Uncharacterized protein</fullName>
    </submittedName>
</protein>
<proteinExistence type="predicted"/>
<organism evidence="1 2">
    <name type="scientific">Dioscorea alata</name>
    <name type="common">Purple yam</name>
    <dbReference type="NCBI Taxonomy" id="55571"/>
    <lineage>
        <taxon>Eukaryota</taxon>
        <taxon>Viridiplantae</taxon>
        <taxon>Streptophyta</taxon>
        <taxon>Embryophyta</taxon>
        <taxon>Tracheophyta</taxon>
        <taxon>Spermatophyta</taxon>
        <taxon>Magnoliopsida</taxon>
        <taxon>Liliopsida</taxon>
        <taxon>Dioscoreales</taxon>
        <taxon>Dioscoreaceae</taxon>
        <taxon>Dioscorea</taxon>
    </lineage>
</organism>
<dbReference type="EMBL" id="CM037020">
    <property type="protein sequence ID" value="KAH7670569.1"/>
    <property type="molecule type" value="Genomic_DNA"/>
</dbReference>
<dbReference type="Proteomes" id="UP000827976">
    <property type="component" value="Chromosome 10"/>
</dbReference>